<feature type="coiled-coil region" evidence="2">
    <location>
        <begin position="108"/>
        <end position="135"/>
    </location>
</feature>
<name>A0ABS4JN20_9BACL</name>
<dbReference type="Proteomes" id="UP001519288">
    <property type="component" value="Unassembled WGS sequence"/>
</dbReference>
<accession>A0ABS4JN20</accession>
<comment type="similarity">
    <text evidence="1">Belongs to the PspA/Vipp/IM30 family.</text>
</comment>
<dbReference type="InterPro" id="IPR007157">
    <property type="entry name" value="PspA_VIPP1"/>
</dbReference>
<evidence type="ECO:0000256" key="1">
    <source>
        <dbReference type="ARBA" id="ARBA00043985"/>
    </source>
</evidence>
<dbReference type="EMBL" id="JAGGLD010000006">
    <property type="protein sequence ID" value="MBP2002019.1"/>
    <property type="molecule type" value="Genomic_DNA"/>
</dbReference>
<dbReference type="PANTHER" id="PTHR31088">
    <property type="entry name" value="MEMBRANE-ASSOCIATED PROTEIN VIPP1, CHLOROPLASTIC"/>
    <property type="match status" value="1"/>
</dbReference>
<evidence type="ECO:0000256" key="2">
    <source>
        <dbReference type="SAM" id="Coils"/>
    </source>
</evidence>
<organism evidence="3 4">
    <name type="scientific">Paenibacillus shirakamiensis</name>
    <dbReference type="NCBI Taxonomy" id="1265935"/>
    <lineage>
        <taxon>Bacteria</taxon>
        <taxon>Bacillati</taxon>
        <taxon>Bacillota</taxon>
        <taxon>Bacilli</taxon>
        <taxon>Bacillales</taxon>
        <taxon>Paenibacillaceae</taxon>
        <taxon>Paenibacillus</taxon>
    </lineage>
</organism>
<keyword evidence="4" id="KW-1185">Reference proteome</keyword>
<dbReference type="Pfam" id="PF04012">
    <property type="entry name" value="PspA_IM30"/>
    <property type="match status" value="1"/>
</dbReference>
<sequence>MGVFKRLKDITKASVNEMLDKVEDPVVMLNQYLRDMEGEIREAEVTVAKQMANERRMKQRLDEAYRISSQREAQAEAALKNGQEDIARRLLEEKIHFDQKQTEFNDLHAQAEVHASELQQQLHDMKDEFYKLRNKRNELVARAQMAKAKKQLSQTSPLNQIQGGGAAMGFSRMEEKILQLEAEADVMGTPFHRTASSSNYVHPVDVEKQLRVDEQLNALKNKLNPSFEAKEVKEIKEVKEANETPKE</sequence>
<dbReference type="PANTHER" id="PTHR31088:SF6">
    <property type="entry name" value="PHAGE SHOCK PROTEIN A"/>
    <property type="match status" value="1"/>
</dbReference>
<gene>
    <name evidence="3" type="ORF">J2Z69_003076</name>
</gene>
<reference evidence="3 4" key="1">
    <citation type="submission" date="2021-03" db="EMBL/GenBank/DDBJ databases">
        <title>Genomic Encyclopedia of Type Strains, Phase IV (KMG-IV): sequencing the most valuable type-strain genomes for metagenomic binning, comparative biology and taxonomic classification.</title>
        <authorList>
            <person name="Goeker M."/>
        </authorList>
    </citation>
    <scope>NUCLEOTIDE SEQUENCE [LARGE SCALE GENOMIC DNA]</scope>
    <source>
        <strain evidence="3 4">DSM 26806</strain>
    </source>
</reference>
<comment type="caution">
    <text evidence="3">The sequence shown here is derived from an EMBL/GenBank/DDBJ whole genome shotgun (WGS) entry which is preliminary data.</text>
</comment>
<proteinExistence type="inferred from homology"/>
<keyword evidence="2" id="KW-0175">Coiled coil</keyword>
<evidence type="ECO:0000313" key="3">
    <source>
        <dbReference type="EMBL" id="MBP2002019.1"/>
    </source>
</evidence>
<evidence type="ECO:0000313" key="4">
    <source>
        <dbReference type="Proteomes" id="UP001519288"/>
    </source>
</evidence>
<protein>
    <submittedName>
        <fullName evidence="3">Phage shock protein A</fullName>
    </submittedName>
</protein>
<dbReference type="RefSeq" id="WP_209864393.1">
    <property type="nucleotide sequence ID" value="NZ_JAGGLD010000006.1"/>
</dbReference>